<evidence type="ECO:0000313" key="1">
    <source>
        <dbReference type="EMBL" id="CEA00031.1"/>
    </source>
</evidence>
<organism evidence="1">
    <name type="scientific">Metalysinibacillus saudimassiliensis</name>
    <dbReference type="NCBI Taxonomy" id="1461583"/>
    <lineage>
        <taxon>Bacteria</taxon>
        <taxon>Bacillati</taxon>
        <taxon>Bacillota</taxon>
        <taxon>Bacilli</taxon>
        <taxon>Bacillales</taxon>
        <taxon>Caryophanaceae</taxon>
        <taxon>Metalysinibacillus</taxon>
    </lineage>
</organism>
<dbReference type="PATRIC" id="fig|1461583.4.peg.393"/>
<reference evidence="1" key="1">
    <citation type="submission" date="2014-07" db="EMBL/GenBank/DDBJ databases">
        <authorList>
            <person name="Urmite Genomes Urmite Genomes"/>
        </authorList>
    </citation>
    <scope>NUCLEOTIDE SEQUENCE</scope>
    <source>
        <strain evidence="1">13S34_air</strain>
    </source>
</reference>
<dbReference type="EMBL" id="LN483073">
    <property type="protein sequence ID" value="CEA00031.1"/>
    <property type="molecule type" value="Genomic_DNA"/>
</dbReference>
<accession>A0A078M5P6</accession>
<name>A0A078M5P6_9BACL</name>
<sequence length="150" mass="17655">MEKELCEVKIPNGVVGDIHSFRNYDPLRIKRYAIQQEQLCLVMTEKDRRQALEEFKQISYTFYDAVQAQQLPEAMAYSNVIFEDELTVFTFYMKKANYKADLLTAIIEPTLLLDAFYYQLYRGITTPQITVRYVAADGSRVYDIQTHYHI</sequence>
<protein>
    <submittedName>
        <fullName evidence="1">Uncharacterized protein</fullName>
    </submittedName>
</protein>
<dbReference type="AlphaFoldDB" id="A0A078M5P6"/>
<gene>
    <name evidence="1" type="ORF">BN1050_00421</name>
</gene>
<proteinExistence type="predicted"/>
<dbReference type="HOGENOM" id="CLU_1738290_0_0_9"/>